<gene>
    <name evidence="2" type="ORF">GCM10023169_25010</name>
</gene>
<dbReference type="Pfam" id="PF12867">
    <property type="entry name" value="DinB_2"/>
    <property type="match status" value="1"/>
</dbReference>
<proteinExistence type="predicted"/>
<keyword evidence="2" id="KW-0413">Isomerase</keyword>
<organism evidence="2 3">
    <name type="scientific">Georgenia halophila</name>
    <dbReference type="NCBI Taxonomy" id="620889"/>
    <lineage>
        <taxon>Bacteria</taxon>
        <taxon>Bacillati</taxon>
        <taxon>Actinomycetota</taxon>
        <taxon>Actinomycetes</taxon>
        <taxon>Micrococcales</taxon>
        <taxon>Bogoriellaceae</taxon>
        <taxon>Georgenia</taxon>
    </lineage>
</organism>
<dbReference type="InterPro" id="IPR034660">
    <property type="entry name" value="DinB/YfiT-like"/>
</dbReference>
<dbReference type="InterPro" id="IPR024775">
    <property type="entry name" value="DinB-like"/>
</dbReference>
<reference evidence="3" key="1">
    <citation type="journal article" date="2019" name="Int. J. Syst. Evol. Microbiol.">
        <title>The Global Catalogue of Microorganisms (GCM) 10K type strain sequencing project: providing services to taxonomists for standard genome sequencing and annotation.</title>
        <authorList>
            <consortium name="The Broad Institute Genomics Platform"/>
            <consortium name="The Broad Institute Genome Sequencing Center for Infectious Disease"/>
            <person name="Wu L."/>
            <person name="Ma J."/>
        </authorList>
    </citation>
    <scope>NUCLEOTIDE SEQUENCE [LARGE SCALE GENOMIC DNA]</scope>
    <source>
        <strain evidence="3">JCM 17810</strain>
    </source>
</reference>
<feature type="domain" description="DinB-like" evidence="1">
    <location>
        <begin position="51"/>
        <end position="172"/>
    </location>
</feature>
<evidence type="ECO:0000313" key="3">
    <source>
        <dbReference type="Proteomes" id="UP001500622"/>
    </source>
</evidence>
<dbReference type="EMBL" id="BAABGN010000011">
    <property type="protein sequence ID" value="GAA4426347.1"/>
    <property type="molecule type" value="Genomic_DNA"/>
</dbReference>
<dbReference type="Proteomes" id="UP001500622">
    <property type="component" value="Unassembled WGS sequence"/>
</dbReference>
<name>A0ABP8LB71_9MICO</name>
<comment type="caution">
    <text evidence="2">The sequence shown here is derived from an EMBL/GenBank/DDBJ whole genome shotgun (WGS) entry which is preliminary data.</text>
</comment>
<evidence type="ECO:0000259" key="1">
    <source>
        <dbReference type="Pfam" id="PF12867"/>
    </source>
</evidence>
<dbReference type="GO" id="GO:0016853">
    <property type="term" value="F:isomerase activity"/>
    <property type="evidence" value="ECO:0007669"/>
    <property type="project" value="UniProtKB-KW"/>
</dbReference>
<protein>
    <submittedName>
        <fullName evidence="2">Maleylpyruvate isomerase N-terminal domain-containing protein</fullName>
    </submittedName>
</protein>
<keyword evidence="3" id="KW-1185">Reference proteome</keyword>
<accession>A0ABP8LB71</accession>
<evidence type="ECO:0000313" key="2">
    <source>
        <dbReference type="EMBL" id="GAA4426347.1"/>
    </source>
</evidence>
<sequence>MSDAPPNEPDTKDWTWVLERPCPDCGFDARAAPPSGLGDAIRGNGAAWAPALERSDATTRPAPTVWSPTEYAAHVRDVHGVFAERLELMLGEDEPRFPDWDQDEAAVAARYDLQEPAQVLPELREAAERVAAAYDAVPDAAWQRSGLRSNGSAFTVGTLGQYHLHDVVHHLWDVTRPTTH</sequence>
<dbReference type="SUPFAM" id="SSF109854">
    <property type="entry name" value="DinB/YfiT-like putative metalloenzymes"/>
    <property type="match status" value="1"/>
</dbReference>
<dbReference type="RefSeq" id="WP_345216591.1">
    <property type="nucleotide sequence ID" value="NZ_BAABGN010000011.1"/>
</dbReference>
<dbReference type="Gene3D" id="1.20.120.450">
    <property type="entry name" value="dinb family like domain"/>
    <property type="match status" value="1"/>
</dbReference>